<dbReference type="SUPFAM" id="SSF46689">
    <property type="entry name" value="Homeodomain-like"/>
    <property type="match status" value="1"/>
</dbReference>
<organism evidence="7 8">
    <name type="scientific">Marinobacter azerbaijanicus</name>
    <dbReference type="NCBI Taxonomy" id="3050455"/>
    <lineage>
        <taxon>Bacteria</taxon>
        <taxon>Pseudomonadati</taxon>
        <taxon>Pseudomonadota</taxon>
        <taxon>Gammaproteobacteria</taxon>
        <taxon>Pseudomonadales</taxon>
        <taxon>Marinobacteraceae</taxon>
        <taxon>Marinobacter</taxon>
    </lineage>
</organism>
<evidence type="ECO:0000256" key="3">
    <source>
        <dbReference type="ARBA" id="ARBA00023163"/>
    </source>
</evidence>
<evidence type="ECO:0000313" key="7">
    <source>
        <dbReference type="EMBL" id="MDL0431766.1"/>
    </source>
</evidence>
<keyword evidence="8" id="KW-1185">Reference proteome</keyword>
<keyword evidence="5" id="KW-1133">Transmembrane helix</keyword>
<evidence type="ECO:0000256" key="2">
    <source>
        <dbReference type="ARBA" id="ARBA00023125"/>
    </source>
</evidence>
<keyword evidence="5" id="KW-0472">Membrane</keyword>
<feature type="domain" description="HTH tetR-type" evidence="6">
    <location>
        <begin position="2"/>
        <end position="62"/>
    </location>
</feature>
<feature type="transmembrane region" description="Helical" evidence="5">
    <location>
        <begin position="148"/>
        <end position="168"/>
    </location>
</feature>
<dbReference type="SUPFAM" id="SSF48498">
    <property type="entry name" value="Tetracyclin repressor-like, C-terminal domain"/>
    <property type="match status" value="1"/>
</dbReference>
<dbReference type="Pfam" id="PF00440">
    <property type="entry name" value="TetR_N"/>
    <property type="match status" value="1"/>
</dbReference>
<dbReference type="Pfam" id="PF13305">
    <property type="entry name" value="TetR_C_33"/>
    <property type="match status" value="1"/>
</dbReference>
<dbReference type="Proteomes" id="UP001227964">
    <property type="component" value="Unassembled WGS sequence"/>
</dbReference>
<evidence type="ECO:0000256" key="1">
    <source>
        <dbReference type="ARBA" id="ARBA00023015"/>
    </source>
</evidence>
<evidence type="ECO:0000313" key="8">
    <source>
        <dbReference type="Proteomes" id="UP001227964"/>
    </source>
</evidence>
<dbReference type="PROSITE" id="PS01081">
    <property type="entry name" value="HTH_TETR_1"/>
    <property type="match status" value="1"/>
</dbReference>
<dbReference type="PANTHER" id="PTHR30328">
    <property type="entry name" value="TRANSCRIPTIONAL REPRESSOR"/>
    <property type="match status" value="1"/>
</dbReference>
<keyword evidence="1" id="KW-0805">Transcription regulation</keyword>
<dbReference type="InterPro" id="IPR036271">
    <property type="entry name" value="Tet_transcr_reg_TetR-rel_C_sf"/>
</dbReference>
<dbReference type="Gene3D" id="1.10.357.10">
    <property type="entry name" value="Tetracycline Repressor, domain 2"/>
    <property type="match status" value="1"/>
</dbReference>
<evidence type="ECO:0000259" key="6">
    <source>
        <dbReference type="PROSITE" id="PS50977"/>
    </source>
</evidence>
<dbReference type="InterPro" id="IPR025996">
    <property type="entry name" value="MT1864/Rv1816-like_C"/>
</dbReference>
<protein>
    <submittedName>
        <fullName evidence="7">TetR/AcrR family transcriptional regulator</fullName>
    </submittedName>
</protein>
<reference evidence="7 8" key="1">
    <citation type="submission" date="2023-06" db="EMBL/GenBank/DDBJ databases">
        <title>Marinobacter azerbaijanicus a moderately halophilic, isolated from Urmia Lake in Azerbaijan region of Iran.</title>
        <authorList>
            <person name="Sanchez-Porro C."/>
            <person name="Aghdam E.M."/>
            <person name="Saheb S.M."/>
            <person name="Tarhriz V."/>
            <person name="Kazemi E."/>
            <person name="Ammozegar M.A."/>
            <person name="Ventosa A."/>
            <person name="Hejazi M.S."/>
        </authorList>
    </citation>
    <scope>NUCLEOTIDE SEQUENCE [LARGE SCALE GENOMIC DNA]</scope>
    <source>
        <strain evidence="7 8">TBZ242</strain>
    </source>
</reference>
<gene>
    <name evidence="7" type="ORF">QPM17_11545</name>
</gene>
<keyword evidence="2 4" id="KW-0238">DNA-binding</keyword>
<evidence type="ECO:0000256" key="4">
    <source>
        <dbReference type="PROSITE-ProRule" id="PRU00335"/>
    </source>
</evidence>
<dbReference type="RefSeq" id="WP_285390892.1">
    <property type="nucleotide sequence ID" value="NZ_JASSVS010000005.1"/>
</dbReference>
<keyword evidence="3" id="KW-0804">Transcription</keyword>
<dbReference type="InterPro" id="IPR001647">
    <property type="entry name" value="HTH_TetR"/>
</dbReference>
<sequence length="193" mass="22393">MSITKDTILACARDQYISDGYRGLSMRKIAQKAGISATAIYRHFNNKEELFHQVVEKGFNTYTWYLAPALQEPTAQLRFRKTLELALGFVLDHPRYFELIFIRSDIKDALVYRDDLRAKSKVSFDFYTARISECMEEGYLRKDNPSEISVLLLGAYIGFFSLYLSGLLPRSEEEMEKLYWRDIDRLLAGIANT</sequence>
<dbReference type="PROSITE" id="PS50977">
    <property type="entry name" value="HTH_TETR_2"/>
    <property type="match status" value="1"/>
</dbReference>
<dbReference type="PRINTS" id="PR00455">
    <property type="entry name" value="HTHTETR"/>
</dbReference>
<dbReference type="InterPro" id="IPR050109">
    <property type="entry name" value="HTH-type_TetR-like_transc_reg"/>
</dbReference>
<name>A0ABT7IC91_9GAMM</name>
<comment type="caution">
    <text evidence="7">The sequence shown here is derived from an EMBL/GenBank/DDBJ whole genome shotgun (WGS) entry which is preliminary data.</text>
</comment>
<dbReference type="InterPro" id="IPR023772">
    <property type="entry name" value="DNA-bd_HTH_TetR-type_CS"/>
</dbReference>
<evidence type="ECO:0000256" key="5">
    <source>
        <dbReference type="SAM" id="Phobius"/>
    </source>
</evidence>
<proteinExistence type="predicted"/>
<accession>A0ABT7IC91</accession>
<dbReference type="InterPro" id="IPR009057">
    <property type="entry name" value="Homeodomain-like_sf"/>
</dbReference>
<feature type="DNA-binding region" description="H-T-H motif" evidence="4">
    <location>
        <begin position="25"/>
        <end position="44"/>
    </location>
</feature>
<dbReference type="EMBL" id="JASSVS010000005">
    <property type="protein sequence ID" value="MDL0431766.1"/>
    <property type="molecule type" value="Genomic_DNA"/>
</dbReference>
<dbReference type="PANTHER" id="PTHR30328:SF54">
    <property type="entry name" value="HTH-TYPE TRANSCRIPTIONAL REPRESSOR SCO4008"/>
    <property type="match status" value="1"/>
</dbReference>
<keyword evidence="5" id="KW-0812">Transmembrane</keyword>